<feature type="region of interest" description="Disordered" evidence="1">
    <location>
        <begin position="1496"/>
        <end position="1521"/>
    </location>
</feature>
<protein>
    <submittedName>
        <fullName evidence="2">Adhesin</fullName>
    </submittedName>
</protein>
<feature type="compositionally biased region" description="Polar residues" evidence="1">
    <location>
        <begin position="1447"/>
        <end position="1467"/>
    </location>
</feature>
<feature type="compositionally biased region" description="Polar residues" evidence="1">
    <location>
        <begin position="1496"/>
        <end position="1508"/>
    </location>
</feature>
<dbReference type="InterPro" id="IPR032675">
    <property type="entry name" value="LRR_dom_sf"/>
</dbReference>
<dbReference type="SUPFAM" id="SSF52058">
    <property type="entry name" value="L domain-like"/>
    <property type="match status" value="1"/>
</dbReference>
<name>A0A1Z5J0H1_9LACO</name>
<sequence length="1548" mass="161520" precursor="true">MRNTNQSEEPKKSHHQQIECNIEKCWVRMGIVTVTLLTGFTFSMAVTGVQAAAEGEGTTTQETKANDVSSSSEQPAVSSSDEKDQLKNDQSSASNSSDTSISKASSTTSSSQSSSSEQSSGTSDASSIGSSSSSSAGASSQSNANKPATDVNGHSLKFDSSSNQKTADSSSETKTVNDKTATQTADVKKDADGNYWLPVVEAQADETTGVNTYTQLTDYSYTQNANSSTYTITGYTGELQKYLAGGTTPEAVSATDITLPTTYNGGAITAIADNAFAGIGISGEIVIPDTVTSIGKNAFADNQITGTVTIPNSVTSIGDDAFANNQITSVVLGNGTWFTGHGTFENNQISSLDLGTGVNTIGIDTFKNNLLTTLTLPAKIGQIDAGAFQDNKSLVTVNIDPVSQLTGIDSSAFESDSLTSLILPSSVVNIGNSAFANNQIKTLTLGTSVQTIGTSAFANNQISGSVDIPDKVTGIGDDAFANNQIKALTLGTSVQTIGTSAFTSNQISGSVDIPDKVTGIGDDAFANNQIKALTLGTAVKTIGTNAFTSNQISGSVDIPNTVTDIGDDAFANNQIETLTLGTGVQTIGINTFLNNKISGTVTIPDSVTELGAYAFMNNEISGVSLSDKITQINIYAFANNKLKDQLVIPDAVTNIGDSAFANNGITGLTLDNNLQTIGDDAFANNYISGKFTVLGSVYAIGENAFLNNQISELVLDKVNAGVNQTIATNAFAQNEISQVSNNSKNDSDDYLSDQKAKITVNLYATATQIENIRTAIEGAVHVTLPEVLTFTDKAGKQWQYDSQADTLTIPSGETMPTQVTFKFSSVGSASYGTNDLVINLDQEQTGPAVAATTTTIDYETPDGKIQGSAQLVGTPGTPFDRYKVQEYVPAGWQLADSVSELPLIIAQDTNRTVVIPLVIASSGPAVAATTTTVNYETPDGTVQGSAQLVGTPGTPFDRYKVQEYVPAGWQLADSVSELPLIIAQDTNQTVIIPLVAKTTASSGPAVAATTTTIDYETPDGKIQGSVQLVGTPGTPFDRYKVQEYVPAGWQLAVLVSELPLIIAQDTNQTVIIPLVTASSGPAVAATTTTIDYETPDSKIQGSAQLVGTPGTPFDRYQVQEYVPAGWQLAIPVSELPLIIAQDTNQTVIIPLVAKTTASSGPAVAATTTTVNYETPDGKIKGSAQLVGTPGTPFDRYQVQEYVPDGWQLAVSVSELPLIIAQGTNQTVVVPLAAQTGTETGPAVEATTTTVKYETPDGVTRGYITLIGEPGYSFGQDEIMAHKPADWQLAVPVDELPKLVSQTGNQTIVIPLAAQTKTEIGPVVEATTTTVDYETPDGTVQGSAQLIGTPGTPFDRYQVLAYVPAGWQLAIPISELPLIIAQATNQTVVIPLVAQDDTGTPPAQPAQPENGNGGGSTTTTGQSNGQVPTDPEQPNSSTDNGGAVTPHTRPSISTSDSQAGQVSAGEQSSLTAATGLHEDSNSGRAVEIERTVQTARLTTSKHQTGSSKAQLPQLPQTDETTPTQPTLIGGLLLSILGWFGLAHRKHEKD</sequence>
<accession>A0A1Z5J0H1</accession>
<dbReference type="NCBIfam" id="TIGR01167">
    <property type="entry name" value="LPXTG_anchor"/>
    <property type="match status" value="1"/>
</dbReference>
<feature type="region of interest" description="Disordered" evidence="1">
    <location>
        <begin position="55"/>
        <end position="185"/>
    </location>
</feature>
<dbReference type="Pfam" id="PF13306">
    <property type="entry name" value="LRR_5"/>
    <property type="match status" value="2"/>
</dbReference>
<dbReference type="Gene3D" id="3.80.10.10">
    <property type="entry name" value="Ribonuclease Inhibitor"/>
    <property type="match status" value="3"/>
</dbReference>
<dbReference type="PANTHER" id="PTHR45661:SF3">
    <property type="entry name" value="IG-LIKE DOMAIN-CONTAINING PROTEIN"/>
    <property type="match status" value="1"/>
</dbReference>
<dbReference type="InterPro" id="IPR053139">
    <property type="entry name" value="Surface_bspA-like"/>
</dbReference>
<feature type="compositionally biased region" description="Low complexity" evidence="1">
    <location>
        <begin position="89"/>
        <end position="142"/>
    </location>
</feature>
<feature type="compositionally biased region" description="Polar residues" evidence="1">
    <location>
        <begin position="158"/>
        <end position="185"/>
    </location>
</feature>
<dbReference type="PANTHER" id="PTHR45661">
    <property type="entry name" value="SURFACE ANTIGEN"/>
    <property type="match status" value="1"/>
</dbReference>
<proteinExistence type="predicted"/>
<feature type="compositionally biased region" description="Low complexity" evidence="1">
    <location>
        <begin position="1509"/>
        <end position="1521"/>
    </location>
</feature>
<comment type="caution">
    <text evidence="2">The sequence shown here is derived from an EMBL/GenBank/DDBJ whole genome shotgun (WGS) entry which is preliminary data.</text>
</comment>
<dbReference type="EMBL" id="BCMJ01000001">
    <property type="protein sequence ID" value="GAX07544.1"/>
    <property type="molecule type" value="Genomic_DNA"/>
</dbReference>
<evidence type="ECO:0000313" key="3">
    <source>
        <dbReference type="Proteomes" id="UP000223370"/>
    </source>
</evidence>
<organism evidence="2 3">
    <name type="scientific">Secundilactobacillus silagincola</name>
    <dbReference type="NCBI Taxonomy" id="1714681"/>
    <lineage>
        <taxon>Bacteria</taxon>
        <taxon>Bacillati</taxon>
        <taxon>Bacillota</taxon>
        <taxon>Bacilli</taxon>
        <taxon>Lactobacillales</taxon>
        <taxon>Lactobacillaceae</taxon>
        <taxon>Secundilactobacillus</taxon>
    </lineage>
</organism>
<feature type="region of interest" description="Disordered" evidence="1">
    <location>
        <begin position="1394"/>
        <end position="1467"/>
    </location>
</feature>
<feature type="compositionally biased region" description="Low complexity" evidence="1">
    <location>
        <begin position="55"/>
        <end position="79"/>
    </location>
</feature>
<gene>
    <name evidence="2" type="ORF">IWT5_00278</name>
</gene>
<dbReference type="InterPro" id="IPR026906">
    <property type="entry name" value="LRR_5"/>
</dbReference>
<keyword evidence="3" id="KW-1185">Reference proteome</keyword>
<dbReference type="OrthoDB" id="2456723at2"/>
<dbReference type="Proteomes" id="UP000223370">
    <property type="component" value="Unassembled WGS sequence"/>
</dbReference>
<feature type="compositionally biased region" description="Low complexity" evidence="1">
    <location>
        <begin position="1416"/>
        <end position="1425"/>
    </location>
</feature>
<evidence type="ECO:0000256" key="1">
    <source>
        <dbReference type="SAM" id="MobiDB-lite"/>
    </source>
</evidence>
<evidence type="ECO:0000313" key="2">
    <source>
        <dbReference type="EMBL" id="GAX07544.1"/>
    </source>
</evidence>
<reference evidence="2 3" key="1">
    <citation type="submission" date="2015-11" db="EMBL/GenBank/DDBJ databases">
        <title>Draft genome sequences of new species of the genus Lactobacillus isolated from orchardgrass silage.</title>
        <authorList>
            <person name="Tohno M."/>
            <person name="Tanizawa Y."/>
            <person name="Arita M."/>
        </authorList>
    </citation>
    <scope>NUCLEOTIDE SEQUENCE [LARGE SCALE GENOMIC DNA]</scope>
    <source>
        <strain evidence="2 3">IWT5</strain>
    </source>
</reference>